<evidence type="ECO:0000256" key="7">
    <source>
        <dbReference type="ARBA" id="ARBA00022840"/>
    </source>
</evidence>
<comment type="similarity">
    <text evidence="4 19">In the C-terminal section; belongs to the NnrD/CARKD family.</text>
</comment>
<dbReference type="Pfam" id="PF03853">
    <property type="entry name" value="YjeF_N"/>
    <property type="match status" value="1"/>
</dbReference>
<feature type="binding site" evidence="18">
    <location>
        <position position="183"/>
    </location>
    <ligand>
        <name>K(+)</name>
        <dbReference type="ChEBI" id="CHEBI:29103"/>
    </ligand>
</feature>
<comment type="function">
    <text evidence="14 19">Bifunctional enzyme that catalyzes the epimerization of the S- and R-forms of NAD(P)HX and the dehydration of the S-form of NAD(P)HX at the expense of ADP, which is converted to AMP. This allows the repair of both epimers of NAD(P)HX, a damaged form of NAD(P)H that is a result of enzymatic or heat-dependent hydration.</text>
</comment>
<dbReference type="InterPro" id="IPR017953">
    <property type="entry name" value="Carbohydrate_kinase_pred_CS"/>
</dbReference>
<proteinExistence type="inferred from homology"/>
<evidence type="ECO:0000256" key="18">
    <source>
        <dbReference type="HAMAP-Rule" id="MF_01966"/>
    </source>
</evidence>
<keyword evidence="12 17" id="KW-0456">Lyase</keyword>
<comment type="caution">
    <text evidence="18">Lacks conserved residue(s) required for the propagation of feature annotation.</text>
</comment>
<dbReference type="EC" id="5.1.99.6" evidence="19"/>
<dbReference type="PIRSF" id="PIRSF017184">
    <property type="entry name" value="Nnr"/>
    <property type="match status" value="1"/>
</dbReference>
<comment type="cofactor">
    <cofactor evidence="17">
        <name>Mg(2+)</name>
        <dbReference type="ChEBI" id="CHEBI:18420"/>
    </cofactor>
</comment>
<feature type="binding site" evidence="17">
    <location>
        <position position="282"/>
    </location>
    <ligand>
        <name>(6S)-NADPHX</name>
        <dbReference type="ChEBI" id="CHEBI:64076"/>
    </ligand>
</feature>
<evidence type="ECO:0000256" key="14">
    <source>
        <dbReference type="ARBA" id="ARBA00025153"/>
    </source>
</evidence>
<feature type="domain" description="YjeF N-terminal" evidence="21">
    <location>
        <begin position="34"/>
        <end position="237"/>
    </location>
</feature>
<comment type="function">
    <text evidence="17">Catalyzes the dehydration of the S-form of NAD(P)HX at the expense of ADP, which is converted to AMP. Together with NAD(P)HX epimerase, which catalyzes the epimerization of the S- and R-forms, the enzyme allows the repair of both epimers of NAD(P)HX, a damaged form of NAD(P)H that is a result of enzymatic or heat-dependent hydration.</text>
</comment>
<evidence type="ECO:0000256" key="16">
    <source>
        <dbReference type="ARBA" id="ARBA00049209"/>
    </source>
</evidence>
<feature type="binding site" evidence="18">
    <location>
        <begin position="81"/>
        <end position="85"/>
    </location>
    <ligand>
        <name>(6S)-NADPHX</name>
        <dbReference type="ChEBI" id="CHEBI:64076"/>
    </ligand>
</feature>
<dbReference type="InterPro" id="IPR004443">
    <property type="entry name" value="YjeF_N_dom"/>
</dbReference>
<dbReference type="HAMAP" id="MF_01966">
    <property type="entry name" value="NADHX_epimerase"/>
    <property type="match status" value="1"/>
</dbReference>
<accession>A0A7R6SU76</accession>
<dbReference type="GO" id="GO:0046496">
    <property type="term" value="P:nicotinamide nucleotide metabolic process"/>
    <property type="evidence" value="ECO:0007669"/>
    <property type="project" value="UniProtKB-UniRule"/>
</dbReference>
<dbReference type="Proteomes" id="UP000595663">
    <property type="component" value="Chromosome"/>
</dbReference>
<keyword evidence="13" id="KW-0511">Multifunctional enzyme</keyword>
<keyword evidence="11 18" id="KW-0413">Isomerase</keyword>
<gene>
    <name evidence="17" type="primary">nnrD</name>
    <name evidence="18" type="synonym">nnrE</name>
    <name evidence="22" type="ORF">AMJAP_2821</name>
</gene>
<dbReference type="GO" id="GO:0052855">
    <property type="term" value="F:ADP-dependent NAD(P)H-hydrate dehydratase activity"/>
    <property type="evidence" value="ECO:0007669"/>
    <property type="project" value="UniProtKB-UniRule"/>
</dbReference>
<comment type="function">
    <text evidence="18">Catalyzes the epimerization of the S- and R-forms of NAD(P)HX, a damaged form of NAD(P)H that is a result of enzymatic or heat-dependent hydration. This is a prerequisite for the S-specific NAD(P)H-hydrate dehydratase to allow the repair of both epimers of NAD(P)HX.</text>
</comment>
<organism evidence="22 23">
    <name type="scientific">Amphritea japonica ATCC BAA-1530</name>
    <dbReference type="NCBI Taxonomy" id="1278309"/>
    <lineage>
        <taxon>Bacteria</taxon>
        <taxon>Pseudomonadati</taxon>
        <taxon>Pseudomonadota</taxon>
        <taxon>Gammaproteobacteria</taxon>
        <taxon>Oceanospirillales</taxon>
        <taxon>Oceanospirillaceae</taxon>
        <taxon>Amphritea</taxon>
    </lineage>
</organism>
<dbReference type="CDD" id="cd01171">
    <property type="entry name" value="YXKO-related"/>
    <property type="match status" value="1"/>
</dbReference>
<comment type="catalytic activity">
    <reaction evidence="15 17 19">
        <text>(6S)-NADHX + ADP = AMP + phosphate + NADH + H(+)</text>
        <dbReference type="Rhea" id="RHEA:32223"/>
        <dbReference type="ChEBI" id="CHEBI:15378"/>
        <dbReference type="ChEBI" id="CHEBI:43474"/>
        <dbReference type="ChEBI" id="CHEBI:57945"/>
        <dbReference type="ChEBI" id="CHEBI:64074"/>
        <dbReference type="ChEBI" id="CHEBI:456215"/>
        <dbReference type="ChEBI" id="CHEBI:456216"/>
        <dbReference type="EC" id="4.2.1.136"/>
    </reaction>
</comment>
<feature type="binding site" evidence="18">
    <location>
        <position position="180"/>
    </location>
    <ligand>
        <name>(6S)-NADPHX</name>
        <dbReference type="ChEBI" id="CHEBI:64076"/>
    </ligand>
</feature>
<evidence type="ECO:0000256" key="6">
    <source>
        <dbReference type="ARBA" id="ARBA00022741"/>
    </source>
</evidence>
<evidence type="ECO:0000256" key="3">
    <source>
        <dbReference type="ARBA" id="ARBA00006001"/>
    </source>
</evidence>
<evidence type="ECO:0000256" key="1">
    <source>
        <dbReference type="ARBA" id="ARBA00000013"/>
    </source>
</evidence>
<dbReference type="GO" id="GO:0005524">
    <property type="term" value="F:ATP binding"/>
    <property type="evidence" value="ECO:0007669"/>
    <property type="project" value="UniProtKB-UniRule"/>
</dbReference>
<evidence type="ECO:0000313" key="22">
    <source>
        <dbReference type="EMBL" id="BBB27407.1"/>
    </source>
</evidence>
<dbReference type="Pfam" id="PF01256">
    <property type="entry name" value="Carb_kinase"/>
    <property type="match status" value="1"/>
</dbReference>
<dbReference type="HAMAP" id="MF_01965">
    <property type="entry name" value="NADHX_dehydratase"/>
    <property type="match status" value="1"/>
</dbReference>
<dbReference type="PROSITE" id="PS51383">
    <property type="entry name" value="YJEF_C_3"/>
    <property type="match status" value="1"/>
</dbReference>
<feature type="binding site" evidence="18">
    <location>
        <begin position="151"/>
        <end position="157"/>
    </location>
    <ligand>
        <name>(6S)-NADPHX</name>
        <dbReference type="ChEBI" id="CHEBI:64076"/>
    </ligand>
</feature>
<keyword evidence="6 17" id="KW-0547">Nucleotide-binding</keyword>
<sequence>MSHWRYIMKLEKVSREYVMPHSVLPASLYTAEQTRALDQTAINSGVPGFKLMQRAGHAAFDRLRHRWPEACSVTVLCGGGNNGGDGFVVAVLAQRLGMQVQLLCIGPEDFSSGLTGEALQAWNWLLEEQVPYQHYAGQPFVGELVIDALLGTGIAGTVRGDFQRAINQLNRTDTPVVALDIPSGLCSDTGAVMGVAVRADMTVTFIGVKRGLLTHQGPEYVGELLFDSLRVSDDVYESVEVAGFITGADDVSHLLPPREETAHKGSCGHVLVVGGDTGMGGAVIMAAQAAGRCGAGLVTVATRTAHLAPLLTRCPEAMAVGVRSGAELDRYIQRADVLVVGPGLGKHAWGEQLLMAALKSEKPLVLDADALNLLGQRGVFGQLKGGNWVVTPHPGEAARLLDCSVADVQADRFAAVVALQSAFGGVALLKGPGSLSFDGDAIHLNPTGNPGMASGGMGDVLSGVIGALIAQGLSSGDAARLGAWLHGAAADRNAEQKGTRGMQATDLLAQLRLLVNGL</sequence>
<evidence type="ECO:0000256" key="17">
    <source>
        <dbReference type="HAMAP-Rule" id="MF_01965"/>
    </source>
</evidence>
<comment type="catalytic activity">
    <reaction evidence="2 18 19">
        <text>(6R)-NADPHX = (6S)-NADPHX</text>
        <dbReference type="Rhea" id="RHEA:32227"/>
        <dbReference type="ChEBI" id="CHEBI:64076"/>
        <dbReference type="ChEBI" id="CHEBI:64077"/>
        <dbReference type="EC" id="5.1.99.6"/>
    </reaction>
</comment>
<comment type="similarity">
    <text evidence="17">Belongs to the NnrD/CARKD family.</text>
</comment>
<feature type="binding site" evidence="17">
    <location>
        <begin position="430"/>
        <end position="434"/>
    </location>
    <ligand>
        <name>AMP</name>
        <dbReference type="ChEBI" id="CHEBI:456215"/>
    </ligand>
</feature>
<feature type="domain" description="YjeF C-terminal" evidence="20">
    <location>
        <begin position="247"/>
        <end position="518"/>
    </location>
</feature>
<dbReference type="InterPro" id="IPR036652">
    <property type="entry name" value="YjeF_N_dom_sf"/>
</dbReference>
<feature type="binding site" evidence="18">
    <location>
        <position position="147"/>
    </location>
    <ligand>
        <name>K(+)</name>
        <dbReference type="ChEBI" id="CHEBI:29103"/>
    </ligand>
</feature>
<feature type="binding site" evidence="18">
    <location>
        <position position="82"/>
    </location>
    <ligand>
        <name>K(+)</name>
        <dbReference type="ChEBI" id="CHEBI:29103"/>
    </ligand>
</feature>
<feature type="binding site" evidence="17">
    <location>
        <position position="393"/>
    </location>
    <ligand>
        <name>(6S)-NADPHX</name>
        <dbReference type="ChEBI" id="CHEBI:64076"/>
    </ligand>
</feature>
<evidence type="ECO:0000256" key="15">
    <source>
        <dbReference type="ARBA" id="ARBA00048238"/>
    </source>
</evidence>
<dbReference type="EMBL" id="AP014545">
    <property type="protein sequence ID" value="BBB27407.1"/>
    <property type="molecule type" value="Genomic_DNA"/>
</dbReference>
<evidence type="ECO:0000259" key="21">
    <source>
        <dbReference type="PROSITE" id="PS51385"/>
    </source>
</evidence>
<evidence type="ECO:0000256" key="12">
    <source>
        <dbReference type="ARBA" id="ARBA00023239"/>
    </source>
</evidence>
<evidence type="ECO:0000256" key="4">
    <source>
        <dbReference type="ARBA" id="ARBA00009524"/>
    </source>
</evidence>
<dbReference type="NCBIfam" id="TIGR00197">
    <property type="entry name" value="yjeF_nterm"/>
    <property type="match status" value="1"/>
</dbReference>
<dbReference type="PROSITE" id="PS01050">
    <property type="entry name" value="YJEF_C_2"/>
    <property type="match status" value="1"/>
</dbReference>
<comment type="catalytic activity">
    <reaction evidence="16 17 19">
        <text>(6S)-NADPHX + ADP = AMP + phosphate + NADPH + H(+)</text>
        <dbReference type="Rhea" id="RHEA:32235"/>
        <dbReference type="ChEBI" id="CHEBI:15378"/>
        <dbReference type="ChEBI" id="CHEBI:43474"/>
        <dbReference type="ChEBI" id="CHEBI:57783"/>
        <dbReference type="ChEBI" id="CHEBI:64076"/>
        <dbReference type="ChEBI" id="CHEBI:456215"/>
        <dbReference type="ChEBI" id="CHEBI:456216"/>
        <dbReference type="EC" id="4.2.1.136"/>
    </reaction>
</comment>
<keyword evidence="9 18" id="KW-0630">Potassium</keyword>
<dbReference type="NCBIfam" id="TIGR00196">
    <property type="entry name" value="yjeF_cterm"/>
    <property type="match status" value="1"/>
</dbReference>
<evidence type="ECO:0000256" key="5">
    <source>
        <dbReference type="ARBA" id="ARBA00022723"/>
    </source>
</evidence>
<dbReference type="PROSITE" id="PS51385">
    <property type="entry name" value="YJEF_N"/>
    <property type="match status" value="1"/>
</dbReference>
<dbReference type="GO" id="GO:0110051">
    <property type="term" value="P:metabolite repair"/>
    <property type="evidence" value="ECO:0007669"/>
    <property type="project" value="TreeGrafter"/>
</dbReference>
<keyword evidence="7 17" id="KW-0067">ATP-binding</keyword>
<comment type="similarity">
    <text evidence="3 19">In the N-terminal section; belongs to the NnrE/AIBP family.</text>
</comment>
<keyword evidence="23" id="KW-1185">Reference proteome</keyword>
<dbReference type="InterPro" id="IPR000631">
    <property type="entry name" value="CARKD"/>
</dbReference>
<dbReference type="GO" id="GO:0046872">
    <property type="term" value="F:metal ion binding"/>
    <property type="evidence" value="ECO:0007669"/>
    <property type="project" value="UniProtKB-UniRule"/>
</dbReference>
<evidence type="ECO:0000256" key="19">
    <source>
        <dbReference type="PIRNR" id="PIRNR017184"/>
    </source>
</evidence>
<evidence type="ECO:0000256" key="9">
    <source>
        <dbReference type="ARBA" id="ARBA00022958"/>
    </source>
</evidence>
<evidence type="ECO:0000256" key="11">
    <source>
        <dbReference type="ARBA" id="ARBA00023235"/>
    </source>
</evidence>
<evidence type="ECO:0000256" key="10">
    <source>
        <dbReference type="ARBA" id="ARBA00023027"/>
    </source>
</evidence>
<dbReference type="KEGG" id="ajp:AMJAP_2821"/>
<dbReference type="Gene3D" id="3.40.50.10260">
    <property type="entry name" value="YjeF N-terminal domain"/>
    <property type="match status" value="1"/>
</dbReference>
<feature type="binding site" evidence="17">
    <location>
        <position position="343"/>
    </location>
    <ligand>
        <name>(6S)-NADPHX</name>
        <dbReference type="ChEBI" id="CHEBI:64076"/>
    </ligand>
</feature>
<feature type="binding site" evidence="17">
    <location>
        <position position="459"/>
    </location>
    <ligand>
        <name>(6S)-NADPHX</name>
        <dbReference type="ChEBI" id="CHEBI:64076"/>
    </ligand>
</feature>
<dbReference type="InterPro" id="IPR030677">
    <property type="entry name" value="Nnr"/>
</dbReference>
<dbReference type="SUPFAM" id="SSF53613">
    <property type="entry name" value="Ribokinase-like"/>
    <property type="match status" value="1"/>
</dbReference>
<protein>
    <recommendedName>
        <fullName evidence="19">Bifunctional NAD(P)H-hydrate repair enzyme</fullName>
    </recommendedName>
    <alternativeName>
        <fullName evidence="19">Nicotinamide nucleotide repair protein</fullName>
    </alternativeName>
    <domain>
        <recommendedName>
            <fullName evidence="19">ADP-dependent (S)-NAD(P)H-hydrate dehydratase</fullName>
            <ecNumber evidence="19">4.2.1.136</ecNumber>
        </recommendedName>
        <alternativeName>
            <fullName evidence="19">ADP-dependent NAD(P)HX dehydratase</fullName>
        </alternativeName>
    </domain>
    <domain>
        <recommendedName>
            <fullName evidence="19">NAD(P)H-hydrate epimerase</fullName>
            <ecNumber evidence="19">5.1.99.6</ecNumber>
        </recommendedName>
    </domain>
</protein>
<evidence type="ECO:0000313" key="23">
    <source>
        <dbReference type="Proteomes" id="UP000595663"/>
    </source>
</evidence>
<dbReference type="SUPFAM" id="SSF64153">
    <property type="entry name" value="YjeF N-terminal domain-like"/>
    <property type="match status" value="1"/>
</dbReference>
<feature type="binding site" evidence="17">
    <location>
        <position position="458"/>
    </location>
    <ligand>
        <name>AMP</name>
        <dbReference type="ChEBI" id="CHEBI:456215"/>
    </ligand>
</feature>
<evidence type="ECO:0000259" key="20">
    <source>
        <dbReference type="PROSITE" id="PS51383"/>
    </source>
</evidence>
<evidence type="ECO:0000256" key="13">
    <source>
        <dbReference type="ARBA" id="ARBA00023268"/>
    </source>
</evidence>
<dbReference type="PANTHER" id="PTHR12592:SF0">
    <property type="entry name" value="ATP-DEPENDENT (S)-NAD(P)H-HYDRATE DEHYDRATASE"/>
    <property type="match status" value="1"/>
</dbReference>
<keyword evidence="5 18" id="KW-0479">Metal-binding</keyword>
<name>A0A7R6SU76_9GAMM</name>
<comment type="subunit">
    <text evidence="17">Homotetramer.</text>
</comment>
<comment type="cofactor">
    <cofactor evidence="18 19">
        <name>K(+)</name>
        <dbReference type="ChEBI" id="CHEBI:29103"/>
    </cofactor>
    <text evidence="18 19">Binds 1 potassium ion per subunit.</text>
</comment>
<dbReference type="InterPro" id="IPR029056">
    <property type="entry name" value="Ribokinase-like"/>
</dbReference>
<dbReference type="EC" id="4.2.1.136" evidence="19"/>
<dbReference type="Gene3D" id="3.40.1190.20">
    <property type="match status" value="1"/>
</dbReference>
<comment type="catalytic activity">
    <reaction evidence="1 18 19">
        <text>(6R)-NADHX = (6S)-NADHX</text>
        <dbReference type="Rhea" id="RHEA:32215"/>
        <dbReference type="ChEBI" id="CHEBI:64074"/>
        <dbReference type="ChEBI" id="CHEBI:64075"/>
        <dbReference type="EC" id="5.1.99.6"/>
    </reaction>
</comment>
<evidence type="ECO:0000256" key="8">
    <source>
        <dbReference type="ARBA" id="ARBA00022857"/>
    </source>
</evidence>
<dbReference type="AlphaFoldDB" id="A0A7R6SU76"/>
<comment type="similarity">
    <text evidence="18">Belongs to the NnrE/AIBP family.</text>
</comment>
<keyword evidence="8 17" id="KW-0521">NADP</keyword>
<dbReference type="GO" id="GO:0052856">
    <property type="term" value="F:NAD(P)HX epimerase activity"/>
    <property type="evidence" value="ECO:0007669"/>
    <property type="project" value="UniProtKB-UniRule"/>
</dbReference>
<evidence type="ECO:0000256" key="2">
    <source>
        <dbReference type="ARBA" id="ARBA00000909"/>
    </source>
</evidence>
<reference evidence="22 23" key="1">
    <citation type="journal article" date="2008" name="Int. J. Syst. Evol. Microbiol.">
        <title>Amphritea japonica sp. nov. and Amphritea balenae sp. nov., isolated from the sediment adjacent to sperm whale carcasses off Kagoshima, Japan.</title>
        <authorList>
            <person name="Miyazaki M."/>
            <person name="Nogi Y."/>
            <person name="Fujiwara Y."/>
            <person name="Kawato M."/>
            <person name="Nagahama T."/>
            <person name="Kubokawa K."/>
            <person name="Horikoshi K."/>
        </authorList>
    </citation>
    <scope>NUCLEOTIDE SEQUENCE [LARGE SCALE GENOMIC DNA]</scope>
    <source>
        <strain evidence="22 23">ATCC BAA-1530</strain>
    </source>
</reference>
<keyword evidence="10 17" id="KW-0520">NAD</keyword>
<dbReference type="PANTHER" id="PTHR12592">
    <property type="entry name" value="ATP-DEPENDENT (S)-NAD(P)H-HYDRATE DEHYDRATASE FAMILY MEMBER"/>
    <property type="match status" value="1"/>
</dbReference>